<keyword evidence="7" id="KW-0206">Cytoskeleton</keyword>
<dbReference type="FunFam" id="3.40.850.10:FF:000056">
    <property type="entry name" value="Kinesin-like protein"/>
    <property type="match status" value="1"/>
</dbReference>
<sequence length="353" mass="39745">MPNNNSTIKSDHSKTQQLSVVVRIRPIFDYEVEKGAQKIARKVDQKMVLLQDPTAGDPVDVLRAKRAHDRKYVFDWAFDEDSSQEEVYEKTAKDLVENVVEGYNGTVFAYGATGSGKTYTMVGEDENPGIMVRALKDLFKEVNTKHKIYDVTMSYLEIYNENIRDLLNPSPAHLELREDAKGNHQVAGLSEMDISSSEEVMSLLMRGNKRRTQESTGANKTSSRSHAVLMVQVKKRSPAHSHEQKMRTGRLYMVDLAGSERAAQTQNTGKRLLEGAHINKSLLALGNCINALAERNSKYVNFRDSKLTRILKEPLAGNCRTVMVGHISPSHFHFEESRNTLAYADRAKNITTK</sequence>
<dbReference type="InterPro" id="IPR019821">
    <property type="entry name" value="Kinesin_motor_CS"/>
</dbReference>
<evidence type="ECO:0000256" key="7">
    <source>
        <dbReference type="ARBA" id="ARBA00023212"/>
    </source>
</evidence>
<keyword evidence="3 8" id="KW-0547">Nucleotide-binding</keyword>
<evidence type="ECO:0000256" key="1">
    <source>
        <dbReference type="ARBA" id="ARBA00004245"/>
    </source>
</evidence>
<evidence type="ECO:0000256" key="8">
    <source>
        <dbReference type="PROSITE-ProRule" id="PRU00283"/>
    </source>
</evidence>
<dbReference type="InterPro" id="IPR027417">
    <property type="entry name" value="P-loop_NTPase"/>
</dbReference>
<organism evidence="11 12">
    <name type="scientific">Stegodyphus mimosarum</name>
    <name type="common">African social velvet spider</name>
    <dbReference type="NCBI Taxonomy" id="407821"/>
    <lineage>
        <taxon>Eukaryota</taxon>
        <taxon>Metazoa</taxon>
        <taxon>Ecdysozoa</taxon>
        <taxon>Arthropoda</taxon>
        <taxon>Chelicerata</taxon>
        <taxon>Arachnida</taxon>
        <taxon>Araneae</taxon>
        <taxon>Araneomorphae</taxon>
        <taxon>Entelegynae</taxon>
        <taxon>Eresoidea</taxon>
        <taxon>Eresidae</taxon>
        <taxon>Stegodyphus</taxon>
    </lineage>
</organism>
<dbReference type="InterPro" id="IPR036961">
    <property type="entry name" value="Kinesin_motor_dom_sf"/>
</dbReference>
<dbReference type="InterPro" id="IPR027640">
    <property type="entry name" value="Kinesin-like_fam"/>
</dbReference>
<reference evidence="11 12" key="1">
    <citation type="submission" date="2013-11" db="EMBL/GenBank/DDBJ databases">
        <title>Genome sequencing of Stegodyphus mimosarum.</title>
        <authorList>
            <person name="Bechsgaard J."/>
        </authorList>
    </citation>
    <scope>NUCLEOTIDE SEQUENCE [LARGE SCALE GENOMIC DNA]</scope>
</reference>
<dbReference type="PANTHER" id="PTHR47968:SF13">
    <property type="entry name" value="KINESIN-LIKE PROTEIN KIF19 ISOFORM X1"/>
    <property type="match status" value="1"/>
</dbReference>
<evidence type="ECO:0000256" key="6">
    <source>
        <dbReference type="ARBA" id="ARBA00023175"/>
    </source>
</evidence>
<dbReference type="STRING" id="407821.A0A087TNM0"/>
<dbReference type="GO" id="GO:0008017">
    <property type="term" value="F:microtubule binding"/>
    <property type="evidence" value="ECO:0007669"/>
    <property type="project" value="InterPro"/>
</dbReference>
<evidence type="ECO:0000256" key="3">
    <source>
        <dbReference type="ARBA" id="ARBA00022741"/>
    </source>
</evidence>
<dbReference type="Pfam" id="PF00225">
    <property type="entry name" value="Kinesin"/>
    <property type="match status" value="1"/>
</dbReference>
<dbReference type="GO" id="GO:0005874">
    <property type="term" value="C:microtubule"/>
    <property type="evidence" value="ECO:0007669"/>
    <property type="project" value="UniProtKB-KW"/>
</dbReference>
<feature type="non-terminal residue" evidence="11">
    <location>
        <position position="353"/>
    </location>
</feature>
<evidence type="ECO:0000259" key="10">
    <source>
        <dbReference type="PROSITE" id="PS50067"/>
    </source>
</evidence>
<dbReference type="SMART" id="SM00129">
    <property type="entry name" value="KISc"/>
    <property type="match status" value="1"/>
</dbReference>
<keyword evidence="6 8" id="KW-0505">Motor protein</keyword>
<dbReference type="PROSITE" id="PS50067">
    <property type="entry name" value="KINESIN_MOTOR_2"/>
    <property type="match status" value="1"/>
</dbReference>
<dbReference type="PROSITE" id="PS00411">
    <property type="entry name" value="KINESIN_MOTOR_1"/>
    <property type="match status" value="1"/>
</dbReference>
<dbReference type="PRINTS" id="PR00380">
    <property type="entry name" value="KINESINHEAVY"/>
</dbReference>
<dbReference type="SUPFAM" id="SSF52540">
    <property type="entry name" value="P-loop containing nucleoside triphosphate hydrolases"/>
    <property type="match status" value="1"/>
</dbReference>
<dbReference type="Gene3D" id="3.40.850.10">
    <property type="entry name" value="Kinesin motor domain"/>
    <property type="match status" value="1"/>
</dbReference>
<keyword evidence="12" id="KW-1185">Reference proteome</keyword>
<keyword evidence="5" id="KW-0175">Coiled coil</keyword>
<evidence type="ECO:0000256" key="2">
    <source>
        <dbReference type="ARBA" id="ARBA00022701"/>
    </source>
</evidence>
<keyword evidence="4 8" id="KW-0067">ATP-binding</keyword>
<evidence type="ECO:0000256" key="9">
    <source>
        <dbReference type="RuleBase" id="RU000394"/>
    </source>
</evidence>
<dbReference type="OMA" id="VIAHKMG"/>
<feature type="domain" description="Kinesin motor" evidence="10">
    <location>
        <begin position="17"/>
        <end position="350"/>
    </location>
</feature>
<dbReference type="GO" id="GO:0007018">
    <property type="term" value="P:microtubule-based movement"/>
    <property type="evidence" value="ECO:0007669"/>
    <property type="project" value="InterPro"/>
</dbReference>
<evidence type="ECO:0000313" key="11">
    <source>
        <dbReference type="EMBL" id="KFM66709.1"/>
    </source>
</evidence>
<dbReference type="GO" id="GO:0005524">
    <property type="term" value="F:ATP binding"/>
    <property type="evidence" value="ECO:0007669"/>
    <property type="project" value="UniProtKB-UniRule"/>
</dbReference>
<evidence type="ECO:0000313" key="12">
    <source>
        <dbReference type="Proteomes" id="UP000054359"/>
    </source>
</evidence>
<comment type="subcellular location">
    <subcellularLocation>
        <location evidence="1">Cytoplasm</location>
        <location evidence="1">Cytoskeleton</location>
    </subcellularLocation>
</comment>
<protein>
    <recommendedName>
        <fullName evidence="9">Kinesin-like protein</fullName>
    </recommendedName>
</protein>
<keyword evidence="7" id="KW-0963">Cytoplasm</keyword>
<gene>
    <name evidence="11" type="ORF">X975_17781</name>
</gene>
<keyword evidence="2 9" id="KW-0493">Microtubule</keyword>
<comment type="similarity">
    <text evidence="8 9">Belongs to the TRAFAC class myosin-kinesin ATPase superfamily. Kinesin family.</text>
</comment>
<dbReference type="PANTHER" id="PTHR47968">
    <property type="entry name" value="CENTROMERE PROTEIN E"/>
    <property type="match status" value="1"/>
</dbReference>
<dbReference type="InterPro" id="IPR001752">
    <property type="entry name" value="Kinesin_motor_dom"/>
</dbReference>
<dbReference type="EMBL" id="KK116065">
    <property type="protein sequence ID" value="KFM66709.1"/>
    <property type="molecule type" value="Genomic_DNA"/>
</dbReference>
<accession>A0A087TNM0</accession>
<dbReference type="AlphaFoldDB" id="A0A087TNM0"/>
<evidence type="ECO:0000256" key="5">
    <source>
        <dbReference type="ARBA" id="ARBA00023054"/>
    </source>
</evidence>
<feature type="binding site" evidence="8">
    <location>
        <begin position="111"/>
        <end position="118"/>
    </location>
    <ligand>
        <name>ATP</name>
        <dbReference type="ChEBI" id="CHEBI:30616"/>
    </ligand>
</feature>
<name>A0A087TNM0_STEMI</name>
<evidence type="ECO:0000256" key="4">
    <source>
        <dbReference type="ARBA" id="ARBA00022840"/>
    </source>
</evidence>
<dbReference type="Proteomes" id="UP000054359">
    <property type="component" value="Unassembled WGS sequence"/>
</dbReference>
<dbReference type="GO" id="GO:0003777">
    <property type="term" value="F:microtubule motor activity"/>
    <property type="evidence" value="ECO:0007669"/>
    <property type="project" value="InterPro"/>
</dbReference>
<proteinExistence type="inferred from homology"/>
<dbReference type="OrthoDB" id="6489156at2759"/>